<evidence type="ECO:0000313" key="2">
    <source>
        <dbReference type="EMBL" id="WAR01739.1"/>
    </source>
</evidence>
<gene>
    <name evidence="2" type="ORF">MAR_008297</name>
</gene>
<reference evidence="2" key="1">
    <citation type="submission" date="2022-11" db="EMBL/GenBank/DDBJ databases">
        <title>Centuries of genome instability and evolution in soft-shell clam transmissible cancer (bioRxiv).</title>
        <authorList>
            <person name="Hart S.F.M."/>
            <person name="Yonemitsu M.A."/>
            <person name="Giersch R.M."/>
            <person name="Beal B.F."/>
            <person name="Arriagada G."/>
            <person name="Davis B.W."/>
            <person name="Ostrander E.A."/>
            <person name="Goff S.P."/>
            <person name="Metzger M.J."/>
        </authorList>
    </citation>
    <scope>NUCLEOTIDE SEQUENCE</scope>
    <source>
        <strain evidence="2">MELC-2E11</strain>
        <tissue evidence="2">Siphon/mantle</tissue>
    </source>
</reference>
<name>A0ABY7DXY1_MYAAR</name>
<protein>
    <submittedName>
        <fullName evidence="2">DEPD5-like protein</fullName>
    </submittedName>
</protein>
<dbReference type="Pfam" id="PF23013">
    <property type="entry name" value="IML1_N"/>
    <property type="match status" value="1"/>
</dbReference>
<feature type="domain" description="IML1 N-terminal double psi beta-barrel" evidence="1">
    <location>
        <begin position="13"/>
        <end position="71"/>
    </location>
</feature>
<keyword evidence="3" id="KW-1185">Reference proteome</keyword>
<organism evidence="2 3">
    <name type="scientific">Mya arenaria</name>
    <name type="common">Soft-shell clam</name>
    <dbReference type="NCBI Taxonomy" id="6604"/>
    <lineage>
        <taxon>Eukaryota</taxon>
        <taxon>Metazoa</taxon>
        <taxon>Spiralia</taxon>
        <taxon>Lophotrochozoa</taxon>
        <taxon>Mollusca</taxon>
        <taxon>Bivalvia</taxon>
        <taxon>Autobranchia</taxon>
        <taxon>Heteroconchia</taxon>
        <taxon>Euheterodonta</taxon>
        <taxon>Imparidentia</taxon>
        <taxon>Neoheterodontei</taxon>
        <taxon>Myida</taxon>
        <taxon>Myoidea</taxon>
        <taxon>Myidae</taxon>
        <taxon>Mya</taxon>
    </lineage>
</organism>
<dbReference type="InterPro" id="IPR027244">
    <property type="entry name" value="IML1"/>
</dbReference>
<dbReference type="InterPro" id="IPR055213">
    <property type="entry name" value="IML1_double_psi_beta_barrel"/>
</dbReference>
<dbReference type="PANTHER" id="PTHR13179">
    <property type="entry name" value="DEP DOMAIN CONTAINING PROTEIN 5"/>
    <property type="match status" value="1"/>
</dbReference>
<dbReference type="Proteomes" id="UP001164746">
    <property type="component" value="Chromosome 4"/>
</dbReference>
<accession>A0ABY7DXY1</accession>
<dbReference type="PANTHER" id="PTHR13179:SF8">
    <property type="entry name" value="GATOR COMPLEX PROTEIN DEPDC5"/>
    <property type="match status" value="1"/>
</dbReference>
<evidence type="ECO:0000259" key="1">
    <source>
        <dbReference type="Pfam" id="PF23013"/>
    </source>
</evidence>
<evidence type="ECO:0000313" key="3">
    <source>
        <dbReference type="Proteomes" id="UP001164746"/>
    </source>
</evidence>
<proteinExistence type="predicted"/>
<dbReference type="EMBL" id="CP111015">
    <property type="protein sequence ID" value="WAR01739.1"/>
    <property type="molecule type" value="Genomic_DNA"/>
</dbReference>
<sequence length="122" mass="13774">MESLRRLYGQGYIVIGDVVEIYHPEEEYSRLLLQVNNLQEDFGQKDSVVSIEQSIAAAFQLKAYKNVIINKVDKEVATLINDDHLRTVCEISDILGLGRSVIHNILISELQMNKVDATLAKT</sequence>